<accession>A0A6A9QPA1</accession>
<protein>
    <submittedName>
        <fullName evidence="2">Ferredoxin</fullName>
    </submittedName>
</protein>
<name>A0A6A9QPA1_SULME</name>
<organism evidence="2 3">
    <name type="scientific">Sulfuracidifex metallicus DSM 6482 = JCM 9184</name>
    <dbReference type="NCBI Taxonomy" id="523847"/>
    <lineage>
        <taxon>Archaea</taxon>
        <taxon>Thermoproteota</taxon>
        <taxon>Thermoprotei</taxon>
        <taxon>Sulfolobales</taxon>
        <taxon>Sulfolobaceae</taxon>
        <taxon>Sulfuracidifex</taxon>
    </lineage>
</organism>
<reference evidence="2 3" key="1">
    <citation type="submission" date="2019-10" db="EMBL/GenBank/DDBJ databases">
        <title>Sequencing and Assembly of Multiple Reported Metal-Biooxidizing Members of the Extremely Thermoacidophilic Archaeal Family Sulfolobaceae.</title>
        <authorList>
            <person name="Counts J.A."/>
            <person name="Kelly R.M."/>
        </authorList>
    </citation>
    <scope>NUCLEOTIDE SEQUENCE [LARGE SCALE GENOMIC DNA]</scope>
    <source>
        <strain evidence="2 3">DSM 6482</strain>
    </source>
</reference>
<dbReference type="InterPro" id="IPR051691">
    <property type="entry name" value="Metab_Enz_Cyan_OpOx_G3PDH"/>
</dbReference>
<evidence type="ECO:0000313" key="2">
    <source>
        <dbReference type="EMBL" id="MUN29115.1"/>
    </source>
</evidence>
<sequence length="445" mass="49948">MNYVRSRRHYRLRAPFDCEKGLPYVNVVVKGKIEENCFPPEPRNPGGIRFSSTIIHSKGLRNQSVIEVISRISNLPDRIIDGVEYEVEKKDWKKVIVGAGISGLFSLDDKSVLIANNLRTNTLFDPMDPLINEVKSILKNKRDRIIEGDFLGKFSEGYAFRIGEKIVILQNPEIIFAVGGRYLPPLFEGNDLPGVISRDMYLKFRGKYQNVLVLGSGDDAIRTAVLSGSKRVLTPHRTILLSKRGREMQNEEGIEMDEVKSLKVSYSFGKLKARWDDGEALVDAIVFAPLKQPRLEGISNVGCTYRLVRGMGVYIPNHDENGWMECGHRVVGGARGIDDPEISAKSVSEDVTEYLMDTPLRFYYHDEGEANPYDYGLGGYACRCEDIMWNDVMEFVDKGFKSVEMLKRTSGICLGECQGKACSFVVGSLLGSTTLITFRSPLYPV</sequence>
<dbReference type="AlphaFoldDB" id="A0A6A9QPA1"/>
<dbReference type="SUPFAM" id="SSF51905">
    <property type="entry name" value="FAD/NAD(P)-binding domain"/>
    <property type="match status" value="1"/>
</dbReference>
<keyword evidence="1" id="KW-0560">Oxidoreductase</keyword>
<dbReference type="PANTHER" id="PTHR42949">
    <property type="entry name" value="ANAEROBIC GLYCEROL-3-PHOSPHATE DEHYDROGENASE SUBUNIT B"/>
    <property type="match status" value="1"/>
</dbReference>
<dbReference type="InterPro" id="IPR036188">
    <property type="entry name" value="FAD/NAD-bd_sf"/>
</dbReference>
<dbReference type="GO" id="GO:0016491">
    <property type="term" value="F:oxidoreductase activity"/>
    <property type="evidence" value="ECO:0007669"/>
    <property type="project" value="UniProtKB-KW"/>
</dbReference>
<dbReference type="Gene3D" id="1.10.10.1100">
    <property type="entry name" value="BFD-like [2Fe-2S]-binding domain"/>
    <property type="match status" value="1"/>
</dbReference>
<dbReference type="OrthoDB" id="36306at2157"/>
<dbReference type="Proteomes" id="UP000470772">
    <property type="component" value="Unassembled WGS sequence"/>
</dbReference>
<dbReference type="EMBL" id="WGGD01000005">
    <property type="protein sequence ID" value="MUN29115.1"/>
    <property type="molecule type" value="Genomic_DNA"/>
</dbReference>
<proteinExistence type="predicted"/>
<gene>
    <name evidence="2" type="ORF">GC250_06645</name>
</gene>
<dbReference type="RefSeq" id="WP_054839000.1">
    <property type="nucleotide sequence ID" value="NZ_BBBY01000030.1"/>
</dbReference>
<dbReference type="InterPro" id="IPR041854">
    <property type="entry name" value="BFD-like_2Fe2S-bd_dom_sf"/>
</dbReference>
<comment type="caution">
    <text evidence="2">The sequence shown here is derived from an EMBL/GenBank/DDBJ whole genome shotgun (WGS) entry which is preliminary data.</text>
</comment>
<evidence type="ECO:0000313" key="3">
    <source>
        <dbReference type="Proteomes" id="UP000470772"/>
    </source>
</evidence>
<evidence type="ECO:0000256" key="1">
    <source>
        <dbReference type="ARBA" id="ARBA00023002"/>
    </source>
</evidence>
<dbReference type="PANTHER" id="PTHR42949:SF3">
    <property type="entry name" value="ANAEROBIC GLYCEROL-3-PHOSPHATE DEHYDROGENASE SUBUNIT B"/>
    <property type="match status" value="1"/>
</dbReference>
<keyword evidence="3" id="KW-1185">Reference proteome</keyword>